<evidence type="ECO:0000313" key="2">
    <source>
        <dbReference type="Proteomes" id="UP000236724"/>
    </source>
</evidence>
<name>A0A1H6F9P2_9GAMM</name>
<dbReference type="EMBL" id="FMSV02000429">
    <property type="protein sequence ID" value="SEH06101.1"/>
    <property type="molecule type" value="Genomic_DNA"/>
</dbReference>
<protein>
    <recommendedName>
        <fullName evidence="3">Nucleotidyltransferase</fullName>
    </recommendedName>
</protein>
<dbReference type="RefSeq" id="WP_103919927.1">
    <property type="nucleotide sequence ID" value="NZ_FMSV02000429.1"/>
</dbReference>
<proteinExistence type="predicted"/>
<keyword evidence="2" id="KW-1185">Reference proteome</keyword>
<evidence type="ECO:0000313" key="1">
    <source>
        <dbReference type="EMBL" id="SEH06101.1"/>
    </source>
</evidence>
<gene>
    <name evidence="1" type="ORF">MBHS_01956</name>
</gene>
<accession>A0A1H6F9P2</accession>
<dbReference type="AlphaFoldDB" id="A0A1H6F9P2"/>
<reference evidence="1 2" key="1">
    <citation type="submission" date="2016-10" db="EMBL/GenBank/DDBJ databases">
        <authorList>
            <person name="de Groot N.N."/>
        </authorList>
    </citation>
    <scope>NUCLEOTIDE SEQUENCE [LARGE SCALE GENOMIC DNA]</scope>
    <source>
        <strain evidence="1">MBHS1</strain>
    </source>
</reference>
<evidence type="ECO:0008006" key="3">
    <source>
        <dbReference type="Google" id="ProtNLM"/>
    </source>
</evidence>
<dbReference type="Proteomes" id="UP000236724">
    <property type="component" value="Unassembled WGS sequence"/>
</dbReference>
<sequence>MRNQQQRQQIAETAARIMAQESLDDFKLAKQKAVARLGLSQSRNLPDNQEIEQALHTYQKLFYGQEQSQWLTQQRHTALQAMKMLQSFEPCLVGKVLSGTSHEYSTISLHVFCDTQEEIAWLLMEQNIPYEISERLYPGIERKYPCYRFMAGETRLSLTVFPYAEKRQAPPDPVTGKPMQRMTEKKLKEMIVENG</sequence>
<organism evidence="1 2">
    <name type="scientific">Candidatus Venteria ishoeyi</name>
    <dbReference type="NCBI Taxonomy" id="1899563"/>
    <lineage>
        <taxon>Bacteria</taxon>
        <taxon>Pseudomonadati</taxon>
        <taxon>Pseudomonadota</taxon>
        <taxon>Gammaproteobacteria</taxon>
        <taxon>Thiotrichales</taxon>
        <taxon>Thiotrichaceae</taxon>
        <taxon>Venteria</taxon>
    </lineage>
</organism>
<dbReference type="OrthoDB" id="5294130at2"/>